<protein>
    <submittedName>
        <fullName evidence="2">Uncharacterized protein</fullName>
    </submittedName>
</protein>
<dbReference type="AlphaFoldDB" id="A0AAN6SBB9"/>
<name>A0AAN6SBB9_9PEZI</name>
<gene>
    <name evidence="2" type="ORF">QBC32DRAFT_319759</name>
</gene>
<feature type="region of interest" description="Disordered" evidence="1">
    <location>
        <begin position="182"/>
        <end position="217"/>
    </location>
</feature>
<reference evidence="2" key="1">
    <citation type="journal article" date="2023" name="Mol. Phylogenet. Evol.">
        <title>Genome-scale phylogeny and comparative genomics of the fungal order Sordariales.</title>
        <authorList>
            <person name="Hensen N."/>
            <person name="Bonometti L."/>
            <person name="Westerberg I."/>
            <person name="Brannstrom I.O."/>
            <person name="Guillou S."/>
            <person name="Cros-Aarteil S."/>
            <person name="Calhoun S."/>
            <person name="Haridas S."/>
            <person name="Kuo A."/>
            <person name="Mondo S."/>
            <person name="Pangilinan J."/>
            <person name="Riley R."/>
            <person name="LaButti K."/>
            <person name="Andreopoulos B."/>
            <person name="Lipzen A."/>
            <person name="Chen C."/>
            <person name="Yan M."/>
            <person name="Daum C."/>
            <person name="Ng V."/>
            <person name="Clum A."/>
            <person name="Steindorff A."/>
            <person name="Ohm R.A."/>
            <person name="Martin F."/>
            <person name="Silar P."/>
            <person name="Natvig D.O."/>
            <person name="Lalanne C."/>
            <person name="Gautier V."/>
            <person name="Ament-Velasquez S.L."/>
            <person name="Kruys A."/>
            <person name="Hutchinson M.I."/>
            <person name="Powell A.J."/>
            <person name="Barry K."/>
            <person name="Miller A.N."/>
            <person name="Grigoriev I.V."/>
            <person name="Debuchy R."/>
            <person name="Gladieux P."/>
            <person name="Hiltunen Thoren M."/>
            <person name="Johannesson H."/>
        </authorList>
    </citation>
    <scope>NUCLEOTIDE SEQUENCE</scope>
    <source>
        <strain evidence="2">CBS 626.80</strain>
    </source>
</reference>
<proteinExistence type="predicted"/>
<evidence type="ECO:0000256" key="1">
    <source>
        <dbReference type="SAM" id="MobiDB-lite"/>
    </source>
</evidence>
<keyword evidence="3" id="KW-1185">Reference proteome</keyword>
<sequence>MSGVIQLQGPLSGGDYVPVGFGVRARRVSLKEAIKELTILEKRVATRPVEGRMEASVIIFCDSKAVLGATKTGKFPKIMRHTGHAIIEFSEQLSERFRGPRSRLKVNLVVQWIPGHCHADTPLHGLADRLSRKCREIGRPLLLVDDTYMEWDGTDGVYEEVKAAKRHKEKRLMRWRGEEPVEWEEDEAGDELQPQQAVPNAQQPATNQTYQQQGHHQFQTYHQQSAVYWEQVSRWQNWQRAHGHPTGQRYWDGNANQWVWHLAVGQPETRHE</sequence>
<organism evidence="2 3">
    <name type="scientific">Pseudoneurospora amorphoporcata</name>
    <dbReference type="NCBI Taxonomy" id="241081"/>
    <lineage>
        <taxon>Eukaryota</taxon>
        <taxon>Fungi</taxon>
        <taxon>Dikarya</taxon>
        <taxon>Ascomycota</taxon>
        <taxon>Pezizomycotina</taxon>
        <taxon>Sordariomycetes</taxon>
        <taxon>Sordariomycetidae</taxon>
        <taxon>Sordariales</taxon>
        <taxon>Sordariaceae</taxon>
        <taxon>Pseudoneurospora</taxon>
    </lineage>
</organism>
<comment type="caution">
    <text evidence="2">The sequence shown here is derived from an EMBL/GenBank/DDBJ whole genome shotgun (WGS) entry which is preliminary data.</text>
</comment>
<accession>A0AAN6SBB9</accession>
<reference evidence="2" key="2">
    <citation type="submission" date="2023-06" db="EMBL/GenBank/DDBJ databases">
        <authorList>
            <consortium name="Lawrence Berkeley National Laboratory"/>
            <person name="Mondo S.J."/>
            <person name="Hensen N."/>
            <person name="Bonometti L."/>
            <person name="Westerberg I."/>
            <person name="Brannstrom I.O."/>
            <person name="Guillou S."/>
            <person name="Cros-Aarteil S."/>
            <person name="Calhoun S."/>
            <person name="Haridas S."/>
            <person name="Kuo A."/>
            <person name="Pangilinan J."/>
            <person name="Riley R."/>
            <person name="Labutti K."/>
            <person name="Andreopoulos B."/>
            <person name="Lipzen A."/>
            <person name="Chen C."/>
            <person name="Yanf M."/>
            <person name="Daum C."/>
            <person name="Ng V."/>
            <person name="Clum A."/>
            <person name="Steindorff A."/>
            <person name="Ohm R."/>
            <person name="Martin F."/>
            <person name="Silar P."/>
            <person name="Natvig D."/>
            <person name="Lalanne C."/>
            <person name="Gautier V."/>
            <person name="Ament-Velasquez S.L."/>
            <person name="Kruys A."/>
            <person name="Hutchinson M.I."/>
            <person name="Powell A.J."/>
            <person name="Barry K."/>
            <person name="Miller A.N."/>
            <person name="Grigoriev I.V."/>
            <person name="Debuchy R."/>
            <person name="Gladieux P."/>
            <person name="Thoren M.H."/>
            <person name="Johannesson H."/>
        </authorList>
    </citation>
    <scope>NUCLEOTIDE SEQUENCE</scope>
    <source>
        <strain evidence="2">CBS 626.80</strain>
    </source>
</reference>
<dbReference type="Proteomes" id="UP001303222">
    <property type="component" value="Unassembled WGS sequence"/>
</dbReference>
<dbReference type="EMBL" id="MU859584">
    <property type="protein sequence ID" value="KAK3946671.1"/>
    <property type="molecule type" value="Genomic_DNA"/>
</dbReference>
<feature type="compositionally biased region" description="Low complexity" evidence="1">
    <location>
        <begin position="193"/>
        <end position="217"/>
    </location>
</feature>
<evidence type="ECO:0000313" key="3">
    <source>
        <dbReference type="Proteomes" id="UP001303222"/>
    </source>
</evidence>
<evidence type="ECO:0000313" key="2">
    <source>
        <dbReference type="EMBL" id="KAK3946671.1"/>
    </source>
</evidence>